<feature type="region of interest" description="Disordered" evidence="1">
    <location>
        <begin position="108"/>
        <end position="141"/>
    </location>
</feature>
<organism evidence="2 3">
    <name type="scientific">Effrenium voratum</name>
    <dbReference type="NCBI Taxonomy" id="2562239"/>
    <lineage>
        <taxon>Eukaryota</taxon>
        <taxon>Sar</taxon>
        <taxon>Alveolata</taxon>
        <taxon>Dinophyceae</taxon>
        <taxon>Suessiales</taxon>
        <taxon>Symbiodiniaceae</taxon>
        <taxon>Effrenium</taxon>
    </lineage>
</organism>
<keyword evidence="3" id="KW-1185">Reference proteome</keyword>
<evidence type="ECO:0000313" key="3">
    <source>
        <dbReference type="Proteomes" id="UP001178507"/>
    </source>
</evidence>
<name>A0AA36NLE1_9DINO</name>
<protein>
    <submittedName>
        <fullName evidence="2">Uncharacterized protein</fullName>
    </submittedName>
</protein>
<dbReference type="Proteomes" id="UP001178507">
    <property type="component" value="Unassembled WGS sequence"/>
</dbReference>
<sequence length="163" mass="18235">MPMQQWSPKSLRLLTAKALRSATLRTLTQLLGMQRPKAAAHVRENFVSCKQAALAPGLQHSLRETQVAWLQSDMAKQSWRLSAIAGWDLVSKLKLRPEFGPLILEGDQGTTSQRAATEGLHSQPHAVDTTRPLSSPQTPAPACWQRQLKFTRQGQQCRNPYRT</sequence>
<accession>A0AA36NLE1</accession>
<reference evidence="2" key="1">
    <citation type="submission" date="2023-08" db="EMBL/GenBank/DDBJ databases">
        <authorList>
            <person name="Chen Y."/>
            <person name="Shah S."/>
            <person name="Dougan E. K."/>
            <person name="Thang M."/>
            <person name="Chan C."/>
        </authorList>
    </citation>
    <scope>NUCLEOTIDE SEQUENCE</scope>
</reference>
<proteinExistence type="predicted"/>
<gene>
    <name evidence="2" type="ORF">EVOR1521_LOCUS28978</name>
</gene>
<dbReference type="EMBL" id="CAUJNA010003661">
    <property type="protein sequence ID" value="CAJ1407213.1"/>
    <property type="molecule type" value="Genomic_DNA"/>
</dbReference>
<evidence type="ECO:0000313" key="2">
    <source>
        <dbReference type="EMBL" id="CAJ1407213.1"/>
    </source>
</evidence>
<dbReference type="AlphaFoldDB" id="A0AA36NLE1"/>
<evidence type="ECO:0000256" key="1">
    <source>
        <dbReference type="SAM" id="MobiDB-lite"/>
    </source>
</evidence>
<comment type="caution">
    <text evidence="2">The sequence shown here is derived from an EMBL/GenBank/DDBJ whole genome shotgun (WGS) entry which is preliminary data.</text>
</comment>